<dbReference type="Pfam" id="PF00397">
    <property type="entry name" value="WW"/>
    <property type="match status" value="1"/>
</dbReference>
<dbReference type="SMART" id="SM00456">
    <property type="entry name" value="WW"/>
    <property type="match status" value="1"/>
</dbReference>
<dbReference type="Proteomes" id="UP000799779">
    <property type="component" value="Unassembled WGS sequence"/>
</dbReference>
<gene>
    <name evidence="3" type="ORF">P154DRAFT_537705</name>
</gene>
<feature type="compositionally biased region" description="Basic and acidic residues" evidence="1">
    <location>
        <begin position="159"/>
        <end position="185"/>
    </location>
</feature>
<keyword evidence="4" id="KW-1185">Reference proteome</keyword>
<evidence type="ECO:0000313" key="4">
    <source>
        <dbReference type="Proteomes" id="UP000799779"/>
    </source>
</evidence>
<feature type="domain" description="WW" evidence="2">
    <location>
        <begin position="119"/>
        <end position="153"/>
    </location>
</feature>
<dbReference type="PROSITE" id="PS50020">
    <property type="entry name" value="WW_DOMAIN_2"/>
    <property type="match status" value="1"/>
</dbReference>
<feature type="compositionally biased region" description="Pro residues" evidence="1">
    <location>
        <begin position="306"/>
        <end position="319"/>
    </location>
</feature>
<evidence type="ECO:0000259" key="2">
    <source>
        <dbReference type="PROSITE" id="PS50020"/>
    </source>
</evidence>
<dbReference type="OrthoDB" id="2367685at2759"/>
<evidence type="ECO:0000313" key="3">
    <source>
        <dbReference type="EMBL" id="KAF1996769.1"/>
    </source>
</evidence>
<protein>
    <recommendedName>
        <fullName evidence="2">WW domain-containing protein</fullName>
    </recommendedName>
</protein>
<accession>A0A6A5W7N8</accession>
<organism evidence="3 4">
    <name type="scientific">Amniculicola lignicola CBS 123094</name>
    <dbReference type="NCBI Taxonomy" id="1392246"/>
    <lineage>
        <taxon>Eukaryota</taxon>
        <taxon>Fungi</taxon>
        <taxon>Dikarya</taxon>
        <taxon>Ascomycota</taxon>
        <taxon>Pezizomycotina</taxon>
        <taxon>Dothideomycetes</taxon>
        <taxon>Pleosporomycetidae</taxon>
        <taxon>Pleosporales</taxon>
        <taxon>Amniculicolaceae</taxon>
        <taxon>Amniculicola</taxon>
    </lineage>
</organism>
<evidence type="ECO:0000256" key="1">
    <source>
        <dbReference type="SAM" id="MobiDB-lite"/>
    </source>
</evidence>
<feature type="region of interest" description="Disordered" evidence="1">
    <location>
        <begin position="46"/>
        <end position="67"/>
    </location>
</feature>
<feature type="region of interest" description="Disordered" evidence="1">
    <location>
        <begin position="153"/>
        <end position="233"/>
    </location>
</feature>
<dbReference type="SUPFAM" id="SSF51045">
    <property type="entry name" value="WW domain"/>
    <property type="match status" value="1"/>
</dbReference>
<proteinExistence type="predicted"/>
<dbReference type="CDD" id="cd00201">
    <property type="entry name" value="WW"/>
    <property type="match status" value="1"/>
</dbReference>
<dbReference type="InterPro" id="IPR036020">
    <property type="entry name" value="WW_dom_sf"/>
</dbReference>
<dbReference type="EMBL" id="ML977621">
    <property type="protein sequence ID" value="KAF1996769.1"/>
    <property type="molecule type" value="Genomic_DNA"/>
</dbReference>
<feature type="region of interest" description="Disordered" evidence="1">
    <location>
        <begin position="262"/>
        <end position="319"/>
    </location>
</feature>
<dbReference type="AlphaFoldDB" id="A0A6A5W7N8"/>
<sequence>MSETSSETDGGVKGHHVAQGASSASTSTSLLSSSFTDLILERSSVSGTADPPYADKPESTLDAVQSVPPSPNLVAHLAGIPWERKILYPAQNENQKLPLPKQIPALVEELEIFKNDITKDLPDGWTAQWHSQARKYYYVNILTGECQWTRPTKTAADSASDHAEIKPSAPKNRDTNEKQYPRPPEKYPSPSPYVRTYSLGPDAYSDQHDSDPRNGYSGYNRLPFLPYGHTSPDLQQGAYQQQYLPPQSRTYYGSNSYHRQGYAQAAYGGPPPSPLRPDMNSRSEWCGSSEPPGVISYTRDGGNPFDDPPPPPSPAIVGE</sequence>
<dbReference type="Gene3D" id="2.20.70.10">
    <property type="match status" value="1"/>
</dbReference>
<dbReference type="InterPro" id="IPR001202">
    <property type="entry name" value="WW_dom"/>
</dbReference>
<reference evidence="3" key="1">
    <citation type="journal article" date="2020" name="Stud. Mycol.">
        <title>101 Dothideomycetes genomes: a test case for predicting lifestyles and emergence of pathogens.</title>
        <authorList>
            <person name="Haridas S."/>
            <person name="Albert R."/>
            <person name="Binder M."/>
            <person name="Bloem J."/>
            <person name="Labutti K."/>
            <person name="Salamov A."/>
            <person name="Andreopoulos B."/>
            <person name="Baker S."/>
            <person name="Barry K."/>
            <person name="Bills G."/>
            <person name="Bluhm B."/>
            <person name="Cannon C."/>
            <person name="Castanera R."/>
            <person name="Culley D."/>
            <person name="Daum C."/>
            <person name="Ezra D."/>
            <person name="Gonzalez J."/>
            <person name="Henrissat B."/>
            <person name="Kuo A."/>
            <person name="Liang C."/>
            <person name="Lipzen A."/>
            <person name="Lutzoni F."/>
            <person name="Magnuson J."/>
            <person name="Mondo S."/>
            <person name="Nolan M."/>
            <person name="Ohm R."/>
            <person name="Pangilinan J."/>
            <person name="Park H.-J."/>
            <person name="Ramirez L."/>
            <person name="Alfaro M."/>
            <person name="Sun H."/>
            <person name="Tritt A."/>
            <person name="Yoshinaga Y."/>
            <person name="Zwiers L.-H."/>
            <person name="Turgeon B."/>
            <person name="Goodwin S."/>
            <person name="Spatafora J."/>
            <person name="Crous P."/>
            <person name="Grigoriev I."/>
        </authorList>
    </citation>
    <scope>NUCLEOTIDE SEQUENCE</scope>
    <source>
        <strain evidence="3">CBS 123094</strain>
    </source>
</reference>
<feature type="region of interest" description="Disordered" evidence="1">
    <location>
        <begin position="1"/>
        <end position="27"/>
    </location>
</feature>
<name>A0A6A5W7N8_9PLEO</name>